<organism evidence="1 2">
    <name type="scientific">Batillaria attramentaria</name>
    <dbReference type="NCBI Taxonomy" id="370345"/>
    <lineage>
        <taxon>Eukaryota</taxon>
        <taxon>Metazoa</taxon>
        <taxon>Spiralia</taxon>
        <taxon>Lophotrochozoa</taxon>
        <taxon>Mollusca</taxon>
        <taxon>Gastropoda</taxon>
        <taxon>Caenogastropoda</taxon>
        <taxon>Sorbeoconcha</taxon>
        <taxon>Cerithioidea</taxon>
        <taxon>Batillariidae</taxon>
        <taxon>Batillaria</taxon>
    </lineage>
</organism>
<name>A0ABD0LA10_9CAEN</name>
<sequence length="59" mass="6710">AVKHILRVCPFRTVSHHIPMASAVPAEEHKHWTLPAILRFICSAQICTQQANGLRLRRV</sequence>
<accession>A0ABD0LA10</accession>
<protein>
    <submittedName>
        <fullName evidence="1">Uncharacterized protein</fullName>
    </submittedName>
</protein>
<keyword evidence="2" id="KW-1185">Reference proteome</keyword>
<evidence type="ECO:0000313" key="2">
    <source>
        <dbReference type="Proteomes" id="UP001519460"/>
    </source>
</evidence>
<dbReference type="Proteomes" id="UP001519460">
    <property type="component" value="Unassembled WGS sequence"/>
</dbReference>
<feature type="non-terminal residue" evidence="1">
    <location>
        <position position="1"/>
    </location>
</feature>
<gene>
    <name evidence="1" type="ORF">BaRGS_00012526</name>
</gene>
<dbReference type="AlphaFoldDB" id="A0ABD0LA10"/>
<dbReference type="EMBL" id="JACVVK020000069">
    <property type="protein sequence ID" value="KAK7496116.1"/>
    <property type="molecule type" value="Genomic_DNA"/>
</dbReference>
<reference evidence="1 2" key="1">
    <citation type="journal article" date="2023" name="Sci. Data">
        <title>Genome assembly of the Korean intertidal mud-creeper Batillaria attramentaria.</title>
        <authorList>
            <person name="Patra A.K."/>
            <person name="Ho P.T."/>
            <person name="Jun S."/>
            <person name="Lee S.J."/>
            <person name="Kim Y."/>
            <person name="Won Y.J."/>
        </authorList>
    </citation>
    <scope>NUCLEOTIDE SEQUENCE [LARGE SCALE GENOMIC DNA]</scope>
    <source>
        <strain evidence="1">Wonlab-2016</strain>
    </source>
</reference>
<comment type="caution">
    <text evidence="1">The sequence shown here is derived from an EMBL/GenBank/DDBJ whole genome shotgun (WGS) entry which is preliminary data.</text>
</comment>
<evidence type="ECO:0000313" key="1">
    <source>
        <dbReference type="EMBL" id="KAK7496116.1"/>
    </source>
</evidence>
<proteinExistence type="predicted"/>